<feature type="region of interest" description="Disordered" evidence="1">
    <location>
        <begin position="119"/>
        <end position="138"/>
    </location>
</feature>
<feature type="non-terminal residue" evidence="2">
    <location>
        <position position="1"/>
    </location>
</feature>
<evidence type="ECO:0000313" key="2">
    <source>
        <dbReference type="EMBL" id="CAL4096783.1"/>
    </source>
</evidence>
<comment type="caution">
    <text evidence="2">The sequence shown here is derived from an EMBL/GenBank/DDBJ whole genome shotgun (WGS) entry which is preliminary data.</text>
</comment>
<name>A0AAV2QQ97_MEGNR</name>
<gene>
    <name evidence="2" type="ORF">MNOR_LOCUS15830</name>
</gene>
<dbReference type="AlphaFoldDB" id="A0AAV2QQ97"/>
<dbReference type="Proteomes" id="UP001497623">
    <property type="component" value="Unassembled WGS sequence"/>
</dbReference>
<evidence type="ECO:0000313" key="3">
    <source>
        <dbReference type="Proteomes" id="UP001497623"/>
    </source>
</evidence>
<keyword evidence="3" id="KW-1185">Reference proteome</keyword>
<protein>
    <submittedName>
        <fullName evidence="2">Uncharacterized protein</fullName>
    </submittedName>
</protein>
<reference evidence="2 3" key="1">
    <citation type="submission" date="2024-05" db="EMBL/GenBank/DDBJ databases">
        <authorList>
            <person name="Wallberg A."/>
        </authorList>
    </citation>
    <scope>NUCLEOTIDE SEQUENCE [LARGE SCALE GENOMIC DNA]</scope>
</reference>
<proteinExistence type="predicted"/>
<sequence>PVLDLSKPPFTHNIVPNIFPPPEVTPDPLEYLERPADLDEAIYAGHFAMELRRLEHQDNDIFTNFITDGFVSDEVPRHLPKMLLRLSRKASRFFANQGSSAVGHVSSRTGNHLAGIGAPPPSSSGGVGGPPAPSTGVLPIEKGRLVTKTTTTDFGSVSPLHVSRTGRIHENKFQFPSVVSHGNKFRFPSLSQGFLNQNIHFTY</sequence>
<dbReference type="EMBL" id="CAXKWB010010099">
    <property type="protein sequence ID" value="CAL4096783.1"/>
    <property type="molecule type" value="Genomic_DNA"/>
</dbReference>
<evidence type="ECO:0000256" key="1">
    <source>
        <dbReference type="SAM" id="MobiDB-lite"/>
    </source>
</evidence>
<accession>A0AAV2QQ97</accession>
<organism evidence="2 3">
    <name type="scientific">Meganyctiphanes norvegica</name>
    <name type="common">Northern krill</name>
    <name type="synonym">Thysanopoda norvegica</name>
    <dbReference type="NCBI Taxonomy" id="48144"/>
    <lineage>
        <taxon>Eukaryota</taxon>
        <taxon>Metazoa</taxon>
        <taxon>Ecdysozoa</taxon>
        <taxon>Arthropoda</taxon>
        <taxon>Crustacea</taxon>
        <taxon>Multicrustacea</taxon>
        <taxon>Malacostraca</taxon>
        <taxon>Eumalacostraca</taxon>
        <taxon>Eucarida</taxon>
        <taxon>Euphausiacea</taxon>
        <taxon>Euphausiidae</taxon>
        <taxon>Meganyctiphanes</taxon>
    </lineage>
</organism>